<keyword evidence="4" id="KW-1185">Reference proteome</keyword>
<dbReference type="InterPro" id="IPR000210">
    <property type="entry name" value="BTB/POZ_dom"/>
</dbReference>
<dbReference type="PANTHER" id="PTHR46306">
    <property type="entry name" value="BTB/POZ DOMAIN-CONTAINING PROTEIN 9"/>
    <property type="match status" value="1"/>
</dbReference>
<dbReference type="InterPro" id="IPR011705">
    <property type="entry name" value="BACK"/>
</dbReference>
<dbReference type="Gene3D" id="3.30.710.10">
    <property type="entry name" value="Potassium Channel Kv1.1, Chain A"/>
    <property type="match status" value="1"/>
</dbReference>
<dbReference type="InterPro" id="IPR052407">
    <property type="entry name" value="BTB_POZ_domain_cont_9"/>
</dbReference>
<dbReference type="InterPro" id="IPR011333">
    <property type="entry name" value="SKP1/BTB/POZ_sf"/>
</dbReference>
<dbReference type="PROSITE" id="PS50097">
    <property type="entry name" value="BTB"/>
    <property type="match status" value="1"/>
</dbReference>
<dbReference type="SMART" id="SM00584">
    <property type="entry name" value="TLDc"/>
    <property type="match status" value="1"/>
</dbReference>
<accession>A0A397IWY7</accession>
<dbReference type="SMART" id="SM00225">
    <property type="entry name" value="BTB"/>
    <property type="match status" value="1"/>
</dbReference>
<evidence type="ECO:0000259" key="2">
    <source>
        <dbReference type="PROSITE" id="PS51886"/>
    </source>
</evidence>
<dbReference type="Pfam" id="PF07534">
    <property type="entry name" value="TLD"/>
    <property type="match status" value="1"/>
</dbReference>
<name>A0A397IWY7_9GLOM</name>
<dbReference type="PANTHER" id="PTHR46306:SF1">
    <property type="entry name" value="BTB_POZ DOMAIN-CONTAINING PROTEIN 9"/>
    <property type="match status" value="1"/>
</dbReference>
<dbReference type="GO" id="GO:0005737">
    <property type="term" value="C:cytoplasm"/>
    <property type="evidence" value="ECO:0007669"/>
    <property type="project" value="TreeGrafter"/>
</dbReference>
<feature type="domain" description="TLDc" evidence="2">
    <location>
        <begin position="452"/>
        <end position="631"/>
    </location>
</feature>
<dbReference type="AlphaFoldDB" id="A0A397IWY7"/>
<dbReference type="Pfam" id="PF00651">
    <property type="entry name" value="BTB"/>
    <property type="match status" value="1"/>
</dbReference>
<proteinExistence type="predicted"/>
<dbReference type="SUPFAM" id="SSF54695">
    <property type="entry name" value="POZ domain"/>
    <property type="match status" value="1"/>
</dbReference>
<dbReference type="PROSITE" id="PS51886">
    <property type="entry name" value="TLDC"/>
    <property type="match status" value="1"/>
</dbReference>
<protein>
    <recommendedName>
        <fullName evidence="5">BTB domain-containing protein</fullName>
    </recommendedName>
</protein>
<evidence type="ECO:0008006" key="5">
    <source>
        <dbReference type="Google" id="ProtNLM"/>
    </source>
</evidence>
<feature type="domain" description="BTB" evidence="1">
    <location>
        <begin position="23"/>
        <end position="92"/>
    </location>
</feature>
<dbReference type="EMBL" id="PQFF01000156">
    <property type="protein sequence ID" value="RHZ78286.1"/>
    <property type="molecule type" value="Genomic_DNA"/>
</dbReference>
<dbReference type="Proteomes" id="UP000266861">
    <property type="component" value="Unassembled WGS sequence"/>
</dbReference>
<evidence type="ECO:0000259" key="1">
    <source>
        <dbReference type="PROSITE" id="PS50097"/>
    </source>
</evidence>
<evidence type="ECO:0000313" key="3">
    <source>
        <dbReference type="EMBL" id="RHZ78286.1"/>
    </source>
</evidence>
<evidence type="ECO:0000313" key="4">
    <source>
        <dbReference type="Proteomes" id="UP000266861"/>
    </source>
</evidence>
<gene>
    <name evidence="3" type="ORF">Glove_166g115</name>
</gene>
<sequence>MSLKFFDKLSQNFIEILNDKDDYNIIIEVENKEKFTAHSNVLKCRSSYFRRELDTINPNENNVKTIIKSDISAKIFDIILKYIYGGIVNLENIETRIIFDLMLAANKFELEELFKKLETILIKDKNSWLKTHFSFVYRSIFTNNNFKDLEKFCNDIVTKYPSLIFDAEDFSSLQETALVSLLKRDDLQVEEAKIWEYTIKWGISQNSNLPADLDEWTMENFLTLKTTLQHCLPYIYGGIVNLENIETRIIFDLMLAANKFELEELFKKLETILIKDKNSWLKTHFSFVYRSIFTNNNFKDLEKFCNDIVTKYPSLIFDAEDFSSLQETALVSLLKRDDLQVEEAKIWEYTIKWGISQNSNLPADLDEWTMENFLTLKTTLQHCLPYIRYFHISGDDILDKVEPYKKILDKQLWKDLKQHLISPNRTVKSIILPARSILIQELPVRFKESFSTIISEEHAAEISSWIDRKTTTYTSTNYPYKFQLILRGSKDGFSPQTFWSMCHGHSSTVVIIKVKGTDEILGGYNPLMWDNGSGYMQTTDSFTFSLKNGNIQNSILSRVKKSEYALYYYDKANKNVVGPNFGGGQLYLLSYKSNFTMDDESRSYISNNNYEKPISTNEKFSIIDYEVFKVDRNTT</sequence>
<organism evidence="3 4">
    <name type="scientific">Diversispora epigaea</name>
    <dbReference type="NCBI Taxonomy" id="1348612"/>
    <lineage>
        <taxon>Eukaryota</taxon>
        <taxon>Fungi</taxon>
        <taxon>Fungi incertae sedis</taxon>
        <taxon>Mucoromycota</taxon>
        <taxon>Glomeromycotina</taxon>
        <taxon>Glomeromycetes</taxon>
        <taxon>Diversisporales</taxon>
        <taxon>Diversisporaceae</taxon>
        <taxon>Diversispora</taxon>
    </lineage>
</organism>
<dbReference type="Gene3D" id="1.25.40.420">
    <property type="match status" value="2"/>
</dbReference>
<dbReference type="OrthoDB" id="2435961at2759"/>
<comment type="caution">
    <text evidence="3">The sequence shown here is derived from an EMBL/GenBank/DDBJ whole genome shotgun (WGS) entry which is preliminary data.</text>
</comment>
<reference evidence="3 4" key="1">
    <citation type="submission" date="2018-08" db="EMBL/GenBank/DDBJ databases">
        <title>Genome and evolution of the arbuscular mycorrhizal fungus Diversispora epigaea (formerly Glomus versiforme) and its bacterial endosymbionts.</title>
        <authorList>
            <person name="Sun X."/>
            <person name="Fei Z."/>
            <person name="Harrison M."/>
        </authorList>
    </citation>
    <scope>NUCLEOTIDE SEQUENCE [LARGE SCALE GENOMIC DNA]</scope>
    <source>
        <strain evidence="3 4">IT104</strain>
    </source>
</reference>
<dbReference type="Pfam" id="PF07707">
    <property type="entry name" value="BACK"/>
    <property type="match status" value="2"/>
</dbReference>
<dbReference type="InterPro" id="IPR006571">
    <property type="entry name" value="TLDc_dom"/>
</dbReference>